<reference evidence="5" key="1">
    <citation type="submission" date="2021-04" db="EMBL/GenBank/DDBJ databases">
        <title>Genome seq and assembly of Streptomyces sp. RG38.</title>
        <authorList>
            <person name="Chhetri G."/>
        </authorList>
    </citation>
    <scope>NUCLEOTIDE SEQUENCE</scope>
    <source>
        <strain evidence="5">RG38</strain>
    </source>
</reference>
<dbReference type="InterPro" id="IPR001559">
    <property type="entry name" value="Phosphotriesterase"/>
</dbReference>
<dbReference type="AlphaFoldDB" id="A0A940X9F0"/>
<feature type="binding site" evidence="3">
    <location>
        <position position="26"/>
    </location>
    <ligand>
        <name>a divalent metal cation</name>
        <dbReference type="ChEBI" id="CHEBI:60240"/>
        <label>1</label>
    </ligand>
</feature>
<dbReference type="PANTHER" id="PTHR10819:SF3">
    <property type="entry name" value="PHOSPHOTRIESTERASE-RELATED PROTEIN"/>
    <property type="match status" value="1"/>
</dbReference>
<evidence type="ECO:0000313" key="5">
    <source>
        <dbReference type="EMBL" id="MBQ0825828.1"/>
    </source>
</evidence>
<evidence type="ECO:0000256" key="2">
    <source>
        <dbReference type="ARBA" id="ARBA00022801"/>
    </source>
</evidence>
<evidence type="ECO:0000256" key="1">
    <source>
        <dbReference type="ARBA" id="ARBA00022723"/>
    </source>
</evidence>
<dbReference type="Proteomes" id="UP000677875">
    <property type="component" value="Unassembled WGS sequence"/>
</dbReference>
<gene>
    <name evidence="5" type="ORF">J5Y05_04790</name>
</gene>
<keyword evidence="2" id="KW-0378">Hydrolase</keyword>
<feature type="binding site" evidence="3">
    <location>
        <position position="170"/>
    </location>
    <ligand>
        <name>a divalent metal cation</name>
        <dbReference type="ChEBI" id="CHEBI:60240"/>
        <label>1</label>
    </ligand>
</feature>
<evidence type="ECO:0000256" key="3">
    <source>
        <dbReference type="PIRSR" id="PIRSR601559-52"/>
    </source>
</evidence>
<sequence>MTGPAPHVQTVTGPVAADRLGLVLPHEHLFNDLSGVLDAPSHDFSRFLADRPVTASDAWALRHDPYCCPDNLAAKPVEDVLGEVEAFRAAGGGTIVDATSSAVIGRDPARLREAALRSGVHVVMGCGAYLEKFEGDRIAATAVDAQARAIDDELAHGVTEDRVRPGLIGEIGVSPYFTAGERLSLRASALAQLNHPHVPLMIHLPGWQRRAHDVLDIVLGEVGVAPDRVVLAHMDPSGEDTAYQDSLAARGVWLEFDMIGMDVTFPYEGAAPRAERTADAVAGLVSRGHGGQLLLSHDLFLKQMWTRHGGNGLTFVPTVFGTLLTARGVDPDRVRALTHDNPVRMLTGAGPRG</sequence>
<dbReference type="SUPFAM" id="SSF51556">
    <property type="entry name" value="Metallo-dependent hydrolases"/>
    <property type="match status" value="1"/>
</dbReference>
<dbReference type="EMBL" id="JAGPNL010000001">
    <property type="protein sequence ID" value="MBQ0825828.1"/>
    <property type="molecule type" value="Genomic_DNA"/>
</dbReference>
<comment type="caution">
    <text evidence="5">The sequence shown here is derived from an EMBL/GenBank/DDBJ whole genome shotgun (WGS) entry which is preliminary data.</text>
</comment>
<feature type="binding site" evidence="3">
    <location>
        <position position="203"/>
    </location>
    <ligand>
        <name>a divalent metal cation</name>
        <dbReference type="ChEBI" id="CHEBI:60240"/>
        <label>2</label>
    </ligand>
</feature>
<dbReference type="Gene3D" id="3.20.20.140">
    <property type="entry name" value="Metal-dependent hydrolases"/>
    <property type="match status" value="1"/>
</dbReference>
<dbReference type="PANTHER" id="PTHR10819">
    <property type="entry name" value="PHOSPHOTRIESTERASE-RELATED"/>
    <property type="match status" value="1"/>
</dbReference>
<dbReference type="Pfam" id="PF02126">
    <property type="entry name" value="PTE"/>
    <property type="match status" value="1"/>
</dbReference>
<evidence type="ECO:0000256" key="4">
    <source>
        <dbReference type="PROSITE-ProRule" id="PRU00679"/>
    </source>
</evidence>
<feature type="binding site" evidence="3">
    <location>
        <position position="28"/>
    </location>
    <ligand>
        <name>a divalent metal cation</name>
        <dbReference type="ChEBI" id="CHEBI:60240"/>
        <label>1</label>
    </ligand>
</feature>
<accession>A0A940X9F0</accession>
<dbReference type="InterPro" id="IPR032466">
    <property type="entry name" value="Metal_Hydrolase"/>
</dbReference>
<feature type="binding site" evidence="3">
    <location>
        <position position="298"/>
    </location>
    <ligand>
        <name>a divalent metal cation</name>
        <dbReference type="ChEBI" id="CHEBI:60240"/>
        <label>1</label>
    </ligand>
</feature>
<comment type="caution">
    <text evidence="4">Lacks conserved residue(s) required for the propagation of feature annotation.</text>
</comment>
<feature type="binding site" evidence="3">
    <location>
        <position position="170"/>
    </location>
    <ligand>
        <name>a divalent metal cation</name>
        <dbReference type="ChEBI" id="CHEBI:60240"/>
        <label>2</label>
    </ligand>
</feature>
<keyword evidence="6" id="KW-1185">Reference proteome</keyword>
<name>A0A940X9F0_9ACTN</name>
<dbReference type="GO" id="GO:0008270">
    <property type="term" value="F:zinc ion binding"/>
    <property type="evidence" value="ECO:0007669"/>
    <property type="project" value="InterPro"/>
</dbReference>
<protein>
    <submittedName>
        <fullName evidence="5">Phosphotriesterase</fullName>
    </submittedName>
</protein>
<organism evidence="5 6">
    <name type="scientific">Streptomyces tagetis</name>
    <dbReference type="NCBI Taxonomy" id="2820809"/>
    <lineage>
        <taxon>Bacteria</taxon>
        <taxon>Bacillati</taxon>
        <taxon>Actinomycetota</taxon>
        <taxon>Actinomycetes</taxon>
        <taxon>Kitasatosporales</taxon>
        <taxon>Streptomycetaceae</taxon>
        <taxon>Streptomyces</taxon>
    </lineage>
</organism>
<proteinExistence type="inferred from homology"/>
<evidence type="ECO:0000313" key="6">
    <source>
        <dbReference type="Proteomes" id="UP000677875"/>
    </source>
</evidence>
<dbReference type="PROSITE" id="PS51347">
    <property type="entry name" value="PHOSPHOTRIESTERASE_2"/>
    <property type="match status" value="1"/>
</dbReference>
<comment type="cofactor">
    <cofactor evidence="3">
        <name>a divalent metal cation</name>
        <dbReference type="ChEBI" id="CHEBI:60240"/>
    </cofactor>
    <text evidence="3">Binds 2 divalent metal cations per subunit.</text>
</comment>
<keyword evidence="1 3" id="KW-0479">Metal-binding</keyword>
<feature type="binding site" evidence="3">
    <location>
        <position position="233"/>
    </location>
    <ligand>
        <name>a divalent metal cation</name>
        <dbReference type="ChEBI" id="CHEBI:60240"/>
        <label>2</label>
    </ligand>
</feature>
<dbReference type="GO" id="GO:0016787">
    <property type="term" value="F:hydrolase activity"/>
    <property type="evidence" value="ECO:0007669"/>
    <property type="project" value="UniProtKB-KW"/>
</dbReference>
<comment type="similarity">
    <text evidence="4">Belongs to the metallo-dependent hydrolases superfamily. Phosphotriesterase family.</text>
</comment>
<dbReference type="RefSeq" id="WP_210868469.1">
    <property type="nucleotide sequence ID" value="NZ_JAGPNL010000001.1"/>
</dbReference>